<dbReference type="AlphaFoldDB" id="A9BUF8"/>
<dbReference type="GeneID" id="24116082"/>
<evidence type="ECO:0000313" key="2">
    <source>
        <dbReference type="Proteomes" id="UP000000784"/>
    </source>
</evidence>
<dbReference type="KEGG" id="dac:Daci_1217"/>
<dbReference type="HOGENOM" id="CLU_1892791_0_0_4"/>
<gene>
    <name evidence="1" type="ordered locus">Daci_1217</name>
</gene>
<reference evidence="2" key="2">
    <citation type="submission" date="2007-11" db="EMBL/GenBank/DDBJ databases">
        <title>Complete sequence of Delftia acidovorans DSM 14801 / SPH-1.</title>
        <authorList>
            <person name="Copeland A."/>
            <person name="Lucas S."/>
            <person name="Lapidus A."/>
            <person name="Barry K."/>
            <person name="Glavina del Rio T."/>
            <person name="Dalin E."/>
            <person name="Tice H."/>
            <person name="Pitluck S."/>
            <person name="Lowry S."/>
            <person name="Clum A."/>
            <person name="Schmutz J."/>
            <person name="Larimer F."/>
            <person name="Land M."/>
            <person name="Hauser L."/>
            <person name="Kyrpides N."/>
            <person name="Kim E."/>
            <person name="Schleheck D."/>
            <person name="Richardson P."/>
        </authorList>
    </citation>
    <scope>NUCLEOTIDE SEQUENCE [LARGE SCALE GENOMIC DNA]</scope>
    <source>
        <strain evidence="2">DSM 14801 / SPH-1</strain>
    </source>
</reference>
<organism evidence="1 2">
    <name type="scientific">Delftia acidovorans (strain DSM 14801 / SPH-1)</name>
    <dbReference type="NCBI Taxonomy" id="398578"/>
    <lineage>
        <taxon>Bacteria</taxon>
        <taxon>Pseudomonadati</taxon>
        <taxon>Pseudomonadota</taxon>
        <taxon>Betaproteobacteria</taxon>
        <taxon>Burkholderiales</taxon>
        <taxon>Comamonadaceae</taxon>
        <taxon>Delftia</taxon>
    </lineage>
</organism>
<dbReference type="Proteomes" id="UP000000784">
    <property type="component" value="Chromosome"/>
</dbReference>
<protein>
    <submittedName>
        <fullName evidence="1">Uncharacterized protein</fullName>
    </submittedName>
</protein>
<dbReference type="EMBL" id="CP000884">
    <property type="protein sequence ID" value="ABX33861.1"/>
    <property type="molecule type" value="Genomic_DNA"/>
</dbReference>
<name>A9BUF8_DELAS</name>
<dbReference type="RefSeq" id="WP_012203147.1">
    <property type="nucleotide sequence ID" value="NC_010002.1"/>
</dbReference>
<proteinExistence type="predicted"/>
<keyword evidence="2" id="KW-1185">Reference proteome</keyword>
<sequence>MHATSAHARGTSQCPDSQQMMALAIRCAEHRLEVLIATTDTDNVRDETDVEVELVAELALHHIRRMKDMKLGCASEFDSEWYRARSAVALAVQAFSRPDSVYGKRLSLALRVFDEGASFVEFVEQGMK</sequence>
<evidence type="ECO:0000313" key="1">
    <source>
        <dbReference type="EMBL" id="ABX33861.1"/>
    </source>
</evidence>
<accession>A9BUF8</accession>
<reference evidence="1 2" key="1">
    <citation type="journal article" date="2004" name="Appl. Environ. Microbiol.">
        <title>Mineralization of individual congeners of linear alkylbenzenesulfonate by defined pairs of heterotrophic bacteria.</title>
        <authorList>
            <person name="Schleheck D."/>
            <person name="Knepper T.P."/>
            <person name="Fischer K."/>
            <person name="Cook A.M."/>
        </authorList>
    </citation>
    <scope>NUCLEOTIDE SEQUENCE [LARGE SCALE GENOMIC DNA]</scope>
    <source>
        <strain evidence="2">DSM 14801 / SPH-1</strain>
    </source>
</reference>